<dbReference type="OrthoDB" id="9804822at2"/>
<evidence type="ECO:0000313" key="7">
    <source>
        <dbReference type="EMBL" id="KGM31923.1"/>
    </source>
</evidence>
<dbReference type="RefSeq" id="WP_034844744.1">
    <property type="nucleotide sequence ID" value="NZ_JANX01000410.1"/>
</dbReference>
<accession>A0A0A0D232</accession>
<dbReference type="PANTHER" id="PTHR30086">
    <property type="entry name" value="ARGININE EXPORTER PROTEIN ARGO"/>
    <property type="match status" value="1"/>
</dbReference>
<dbReference type="Pfam" id="PF01810">
    <property type="entry name" value="LysE"/>
    <property type="match status" value="1"/>
</dbReference>
<comment type="subcellular location">
    <subcellularLocation>
        <location evidence="1">Cell membrane</location>
        <topology evidence="1">Multi-pass membrane protein</topology>
    </subcellularLocation>
</comment>
<organism evidence="7 8">
    <name type="scientific">Inquilinus limosus MP06</name>
    <dbReference type="NCBI Taxonomy" id="1398085"/>
    <lineage>
        <taxon>Bacteria</taxon>
        <taxon>Pseudomonadati</taxon>
        <taxon>Pseudomonadota</taxon>
        <taxon>Alphaproteobacteria</taxon>
        <taxon>Rhodospirillales</taxon>
        <taxon>Rhodospirillaceae</taxon>
        <taxon>Inquilinus</taxon>
    </lineage>
</organism>
<keyword evidence="3 6" id="KW-0812">Transmembrane</keyword>
<dbReference type="EMBL" id="JANX01000410">
    <property type="protein sequence ID" value="KGM31923.1"/>
    <property type="molecule type" value="Genomic_DNA"/>
</dbReference>
<evidence type="ECO:0000313" key="8">
    <source>
        <dbReference type="Proteomes" id="UP000029995"/>
    </source>
</evidence>
<comment type="caution">
    <text evidence="7">The sequence shown here is derived from an EMBL/GenBank/DDBJ whole genome shotgun (WGS) entry which is preliminary data.</text>
</comment>
<gene>
    <name evidence="7" type="ORF">P409_24410</name>
</gene>
<evidence type="ECO:0000256" key="2">
    <source>
        <dbReference type="ARBA" id="ARBA00022475"/>
    </source>
</evidence>
<keyword evidence="5 6" id="KW-0472">Membrane</keyword>
<evidence type="ECO:0000256" key="3">
    <source>
        <dbReference type="ARBA" id="ARBA00022692"/>
    </source>
</evidence>
<evidence type="ECO:0000256" key="4">
    <source>
        <dbReference type="ARBA" id="ARBA00022989"/>
    </source>
</evidence>
<sequence>MIDPHLLLAFIATVTVIILIPGPNVALIVANSVAWGPRTGLLTVAGTSSAMVLQLGLTALGMAEALGTAGHWFATLRWVGVAYLAWLGISHWRTPPADLTHVAAQPKSARAIYGRAVLVSLTNPKTLLFYGAFFPQFVDPARPAGPQVALLSAV</sequence>
<dbReference type="PANTHER" id="PTHR30086:SF20">
    <property type="entry name" value="ARGININE EXPORTER PROTEIN ARGO-RELATED"/>
    <property type="match status" value="1"/>
</dbReference>
<dbReference type="Proteomes" id="UP000029995">
    <property type="component" value="Unassembled WGS sequence"/>
</dbReference>
<evidence type="ECO:0000256" key="1">
    <source>
        <dbReference type="ARBA" id="ARBA00004651"/>
    </source>
</evidence>
<name>A0A0A0D232_9PROT</name>
<dbReference type="InterPro" id="IPR001123">
    <property type="entry name" value="LeuE-type"/>
</dbReference>
<feature type="transmembrane region" description="Helical" evidence="6">
    <location>
        <begin position="6"/>
        <end position="29"/>
    </location>
</feature>
<dbReference type="AlphaFoldDB" id="A0A0A0D232"/>
<dbReference type="GO" id="GO:0015171">
    <property type="term" value="F:amino acid transmembrane transporter activity"/>
    <property type="evidence" value="ECO:0007669"/>
    <property type="project" value="TreeGrafter"/>
</dbReference>
<feature type="transmembrane region" description="Helical" evidence="6">
    <location>
        <begin position="69"/>
        <end position="89"/>
    </location>
</feature>
<evidence type="ECO:0000256" key="6">
    <source>
        <dbReference type="SAM" id="Phobius"/>
    </source>
</evidence>
<feature type="transmembrane region" description="Helical" evidence="6">
    <location>
        <begin position="41"/>
        <end position="63"/>
    </location>
</feature>
<evidence type="ECO:0000256" key="5">
    <source>
        <dbReference type="ARBA" id="ARBA00023136"/>
    </source>
</evidence>
<keyword evidence="4 6" id="KW-1133">Transmembrane helix</keyword>
<dbReference type="GO" id="GO:0005886">
    <property type="term" value="C:plasma membrane"/>
    <property type="evidence" value="ECO:0007669"/>
    <property type="project" value="UniProtKB-SubCell"/>
</dbReference>
<keyword evidence="2" id="KW-1003">Cell membrane</keyword>
<protein>
    <submittedName>
        <fullName evidence="7">Lysine transporter LysE</fullName>
    </submittedName>
</protein>
<feature type="non-terminal residue" evidence="7">
    <location>
        <position position="154"/>
    </location>
</feature>
<reference evidence="7 8" key="1">
    <citation type="submission" date="2014-01" db="EMBL/GenBank/DDBJ databases">
        <title>Genome sequence determination for a cystic fibrosis isolate, Inquilinus limosus.</title>
        <authorList>
            <person name="Pino M."/>
            <person name="Di Conza J."/>
            <person name="Gutkind G."/>
        </authorList>
    </citation>
    <scope>NUCLEOTIDE SEQUENCE [LARGE SCALE GENOMIC DNA]</scope>
    <source>
        <strain evidence="7 8">MP06</strain>
    </source>
</reference>
<proteinExistence type="predicted"/>